<dbReference type="GO" id="GO:0016757">
    <property type="term" value="F:glycosyltransferase activity"/>
    <property type="evidence" value="ECO:0007669"/>
    <property type="project" value="InterPro"/>
</dbReference>
<evidence type="ECO:0000313" key="2">
    <source>
        <dbReference type="EMBL" id="KST70271.1"/>
    </source>
</evidence>
<dbReference type="SUPFAM" id="SSF53448">
    <property type="entry name" value="Nucleotide-diphospho-sugar transferases"/>
    <property type="match status" value="1"/>
</dbReference>
<dbReference type="Proteomes" id="UP000053372">
    <property type="component" value="Unassembled WGS sequence"/>
</dbReference>
<evidence type="ECO:0000313" key="1">
    <source>
        <dbReference type="EMBL" id="KST62304.1"/>
    </source>
</evidence>
<comment type="caution">
    <text evidence="1">The sequence shown here is derived from an EMBL/GenBank/DDBJ whole genome shotgun (WGS) entry which is preliminary data.</text>
</comment>
<sequence length="306" mass="35569">MIESLRKWGGKFADAPIYAVTPRFGPPLSQHTKNTFARLNVNHIRCNPRTNYSWLGFLNKPLALVAAEECITSESVCWLDSDVLILGEPEELIFKEGEDFVACASDKNIGSAGLEDPQDKFWKELYTIFDLNIENIPWIVTEREKKNIRIYWNSGVFAYRRSLGLAKDYLQVCFDILNAEIANHESSIFFHEQVALVLAMLKRDLKWRALPYSYNYGMGSKTHSQWYSEEQFKATKIVHYHDAMWPWFWETFVDCLDQAHPPVAQWLKPLGPLKNEAPIQWRATSKLLKEVRSRQLNNYTKACRVL</sequence>
<dbReference type="EMBL" id="LMTZ01000002">
    <property type="protein sequence ID" value="KST70271.1"/>
    <property type="molecule type" value="Genomic_DNA"/>
</dbReference>
<organism evidence="1 3">
    <name type="scientific">Mastigocoleus testarum BC008</name>
    <dbReference type="NCBI Taxonomy" id="371196"/>
    <lineage>
        <taxon>Bacteria</taxon>
        <taxon>Bacillati</taxon>
        <taxon>Cyanobacteriota</taxon>
        <taxon>Cyanophyceae</taxon>
        <taxon>Nostocales</taxon>
        <taxon>Hapalosiphonaceae</taxon>
        <taxon>Mastigocoleus</taxon>
    </lineage>
</organism>
<dbReference type="OrthoDB" id="509436at2"/>
<evidence type="ECO:0008006" key="4">
    <source>
        <dbReference type="Google" id="ProtNLM"/>
    </source>
</evidence>
<gene>
    <name evidence="1" type="ORF">BC008_09030</name>
    <name evidence="2" type="ORF">BC008_37150</name>
</gene>
<dbReference type="Gene3D" id="3.90.550.10">
    <property type="entry name" value="Spore Coat Polysaccharide Biosynthesis Protein SpsA, Chain A"/>
    <property type="match status" value="1"/>
</dbReference>
<reference evidence="1 3" key="1">
    <citation type="journal article" date="2015" name="Genome Announc.">
        <title>Draft Genome of the Euendolithic (true boring) Cyanobacterium Mastigocoleus testarum strain BC008.</title>
        <authorList>
            <person name="Guida B.S."/>
            <person name="Garcia-Pichel F."/>
        </authorList>
    </citation>
    <scope>NUCLEOTIDE SEQUENCE [LARGE SCALE GENOMIC DNA]</scope>
    <source>
        <strain evidence="1 3">BC008</strain>
    </source>
</reference>
<keyword evidence="3" id="KW-1185">Reference proteome</keyword>
<dbReference type="InterPro" id="IPR002495">
    <property type="entry name" value="Glyco_trans_8"/>
</dbReference>
<name>A0A0V7ZCP8_9CYAN</name>
<dbReference type="AlphaFoldDB" id="A0A0V7ZCP8"/>
<protein>
    <recommendedName>
        <fullName evidence="4">Glycosyl transferase</fullName>
    </recommendedName>
</protein>
<accession>A0A0V7ZCP8</accession>
<proteinExistence type="predicted"/>
<dbReference type="InterPro" id="IPR029044">
    <property type="entry name" value="Nucleotide-diphossugar_trans"/>
</dbReference>
<evidence type="ECO:0000313" key="3">
    <source>
        <dbReference type="Proteomes" id="UP000053372"/>
    </source>
</evidence>
<dbReference type="Pfam" id="PF01501">
    <property type="entry name" value="Glyco_transf_8"/>
    <property type="match status" value="1"/>
</dbReference>
<dbReference type="EMBL" id="LMTZ01000159">
    <property type="protein sequence ID" value="KST62304.1"/>
    <property type="molecule type" value="Genomic_DNA"/>
</dbReference>